<organism evidence="1 2">
    <name type="scientific">Eikenella corrodens</name>
    <dbReference type="NCBI Taxonomy" id="539"/>
    <lineage>
        <taxon>Bacteria</taxon>
        <taxon>Pseudomonadati</taxon>
        <taxon>Pseudomonadota</taxon>
        <taxon>Betaproteobacteria</taxon>
        <taxon>Neisseriales</taxon>
        <taxon>Neisseriaceae</taxon>
        <taxon>Eikenella</taxon>
    </lineage>
</organism>
<proteinExistence type="predicted"/>
<dbReference type="EMBL" id="LXSF01000008">
    <property type="protein sequence ID" value="OAM16027.1"/>
    <property type="molecule type" value="Genomic_DNA"/>
</dbReference>
<gene>
    <name evidence="1" type="ORF">A7P85_07325</name>
</gene>
<accession>A0A1A9RB35</accession>
<comment type="caution">
    <text evidence="1">The sequence shown here is derived from an EMBL/GenBank/DDBJ whole genome shotgun (WGS) entry which is preliminary data.</text>
</comment>
<evidence type="ECO:0000313" key="2">
    <source>
        <dbReference type="Proteomes" id="UP000078003"/>
    </source>
</evidence>
<dbReference type="RefSeq" id="WP_064083913.1">
    <property type="nucleotide sequence ID" value="NZ_LXSF01000008.1"/>
</dbReference>
<dbReference type="AlphaFoldDB" id="A0A1A9RB35"/>
<protein>
    <submittedName>
        <fullName evidence="1">Uncharacterized protein</fullName>
    </submittedName>
</protein>
<evidence type="ECO:0000313" key="1">
    <source>
        <dbReference type="EMBL" id="OAM16027.1"/>
    </source>
</evidence>
<sequence>MPASNFQVAFIIQPANSKLIQTMHCYEKLSSLLGLACHPNMQDWELENANPDRLPEFIHAYQTSSFSYHEQHALMGLILASFNDYLAEEAAPDSAIEHSICALLEQQWQDFHPLVRYWSLLDEDLDDEFPITPIMRKLWAQHFS</sequence>
<name>A0A1A9RB35_EIKCO</name>
<reference evidence="2" key="1">
    <citation type="submission" date="2016-05" db="EMBL/GenBank/DDBJ databases">
        <title>Draft genome of Corynebacterium afermentans subsp. afermentans LCDC 88199T.</title>
        <authorList>
            <person name="Bernier A.-M."/>
            <person name="Bernard K."/>
        </authorList>
    </citation>
    <scope>NUCLEOTIDE SEQUENCE [LARGE SCALE GENOMIC DNA]</scope>
    <source>
        <strain evidence="2">NML01-0328</strain>
    </source>
</reference>
<dbReference type="Proteomes" id="UP000078003">
    <property type="component" value="Unassembled WGS sequence"/>
</dbReference>